<dbReference type="GO" id="GO:0005778">
    <property type="term" value="C:peroxisomal membrane"/>
    <property type="evidence" value="ECO:0007669"/>
    <property type="project" value="InterPro"/>
</dbReference>
<protein>
    <submittedName>
        <fullName evidence="1">Peroxisome assembly protein 26</fullName>
    </submittedName>
</protein>
<keyword evidence="2" id="KW-1185">Reference proteome</keyword>
<sequence length="396" mass="43764">MASTLDAPYCDTLVVKVGAEEQLLGESACYVGDIVGQECKDGSHPTPGFRKDSASGRVVGNAVRIFSRYPGVPGEVATLTSEETGTESRLAMKSDSASTAPLRGLVGPLRSSEPVRGTPTPSAAVVLLEEASDLLVVHLDFPGALQTCERAWLSLDKDSPAEDPAGTYVLGLPHYLVTVGRDLSSQEALAEMDRWQEVLPWVLQYYQVPEKLPHKVLELCKMQEPGAILDVARAWIQDLDNQGLPEYRALVQLHLHRVLLPLGFLLEAEELVVGSAAFSEEQRLDALQAISTARQQQNRKLSHSKEAQKLSHEDSFSHKFLSLLTLLRRLWDSAVSHFFSLPFRKSLLAALLLCLLVVRFDPASPSSLPFLYKLAQLFHRIREAMFSPFYQLPTHD</sequence>
<proteinExistence type="predicted"/>
<comment type="caution">
    <text evidence="1">The sequence shown here is derived from an EMBL/GenBank/DDBJ whole genome shotgun (WGS) entry which is preliminary data.</text>
</comment>
<dbReference type="AlphaFoldDB" id="A0A8J5ZWZ8"/>
<reference evidence="1" key="1">
    <citation type="journal article" date="2021" name="Evol. Appl.">
        <title>The genome of the Pyrenean desman and the effects of bottlenecks and inbreeding on the genomic landscape of an endangered species.</title>
        <authorList>
            <person name="Escoda L."/>
            <person name="Castresana J."/>
        </authorList>
    </citation>
    <scope>NUCLEOTIDE SEQUENCE</scope>
    <source>
        <strain evidence="1">IBE-C5619</strain>
    </source>
</reference>
<dbReference type="GO" id="GO:0016558">
    <property type="term" value="P:protein import into peroxisome matrix"/>
    <property type="evidence" value="ECO:0007669"/>
    <property type="project" value="TreeGrafter"/>
</dbReference>
<dbReference type="GO" id="GO:0045046">
    <property type="term" value="P:protein import into peroxisome membrane"/>
    <property type="evidence" value="ECO:0007669"/>
    <property type="project" value="InterPro"/>
</dbReference>
<accession>A0A8J5ZWZ8</accession>
<name>A0A8J5ZWZ8_GALPY</name>
<organism evidence="1 2">
    <name type="scientific">Galemys pyrenaicus</name>
    <name type="common">Iberian desman</name>
    <name type="synonym">Pyrenean desman</name>
    <dbReference type="NCBI Taxonomy" id="202257"/>
    <lineage>
        <taxon>Eukaryota</taxon>
        <taxon>Metazoa</taxon>
        <taxon>Chordata</taxon>
        <taxon>Craniata</taxon>
        <taxon>Vertebrata</taxon>
        <taxon>Euteleostomi</taxon>
        <taxon>Mammalia</taxon>
        <taxon>Eutheria</taxon>
        <taxon>Laurasiatheria</taxon>
        <taxon>Eulipotyphla</taxon>
        <taxon>Talpidae</taxon>
        <taxon>Galemys</taxon>
    </lineage>
</organism>
<dbReference type="EMBL" id="JAGFMF010011958">
    <property type="protein sequence ID" value="KAG8509176.1"/>
    <property type="molecule type" value="Genomic_DNA"/>
</dbReference>
<dbReference type="PANTHER" id="PTHR16262:SF2">
    <property type="entry name" value="PEROXISOME ASSEMBLY PROTEIN 26"/>
    <property type="match status" value="1"/>
</dbReference>
<evidence type="ECO:0000313" key="2">
    <source>
        <dbReference type="Proteomes" id="UP000700334"/>
    </source>
</evidence>
<dbReference type="InterPro" id="IPR010797">
    <property type="entry name" value="Pex26"/>
</dbReference>
<dbReference type="GO" id="GO:0044877">
    <property type="term" value="F:protein-containing complex binding"/>
    <property type="evidence" value="ECO:0007669"/>
    <property type="project" value="InterPro"/>
</dbReference>
<dbReference type="PANTHER" id="PTHR16262">
    <property type="entry name" value="PEROXISOME ASSEMBLY PROTEIN 26"/>
    <property type="match status" value="1"/>
</dbReference>
<dbReference type="Pfam" id="PF07163">
    <property type="entry name" value="Pex26"/>
    <property type="match status" value="1"/>
</dbReference>
<dbReference type="GO" id="GO:0051117">
    <property type="term" value="F:ATPase binding"/>
    <property type="evidence" value="ECO:0007669"/>
    <property type="project" value="TreeGrafter"/>
</dbReference>
<dbReference type="Proteomes" id="UP000700334">
    <property type="component" value="Unassembled WGS sequence"/>
</dbReference>
<evidence type="ECO:0000313" key="1">
    <source>
        <dbReference type="EMBL" id="KAG8509176.1"/>
    </source>
</evidence>
<gene>
    <name evidence="1" type="ORF">J0S82_008119</name>
</gene>
<dbReference type="OrthoDB" id="5954192at2759"/>